<dbReference type="AlphaFoldDB" id="A0A8D5FX65"/>
<dbReference type="KEGG" id="dbk:DGMP_36590"/>
<dbReference type="InterPro" id="IPR004516">
    <property type="entry name" value="HisRS/HisZ"/>
</dbReference>
<evidence type="ECO:0000313" key="5">
    <source>
        <dbReference type="EMBL" id="BCL62966.1"/>
    </source>
</evidence>
<dbReference type="GO" id="GO:0005737">
    <property type="term" value="C:cytoplasm"/>
    <property type="evidence" value="ECO:0007669"/>
    <property type="project" value="UniProtKB-SubCell"/>
</dbReference>
<keyword evidence="3" id="KW-0963">Cytoplasm</keyword>
<accession>A0A8D5FX65</accession>
<evidence type="ECO:0000256" key="2">
    <source>
        <dbReference type="ARBA" id="ARBA00022741"/>
    </source>
</evidence>
<dbReference type="PROSITE" id="PS50862">
    <property type="entry name" value="AA_TRNA_LIGASE_II"/>
    <property type="match status" value="1"/>
</dbReference>
<dbReference type="PANTHER" id="PTHR43707:SF1">
    <property type="entry name" value="HISTIDINE--TRNA LIGASE, MITOCHONDRIAL-RELATED"/>
    <property type="match status" value="1"/>
</dbReference>
<protein>
    <recommendedName>
        <fullName evidence="3">Histidine--tRNA ligase</fullName>
        <ecNumber evidence="3">6.1.1.21</ecNumber>
    </recommendedName>
    <alternativeName>
        <fullName evidence="3">Histidyl-tRNA synthetase</fullName>
        <shortName evidence="3">HisRS</shortName>
    </alternativeName>
</protein>
<dbReference type="GO" id="GO:0006427">
    <property type="term" value="P:histidyl-tRNA aminoacylation"/>
    <property type="evidence" value="ECO:0007669"/>
    <property type="project" value="UniProtKB-UniRule"/>
</dbReference>
<dbReference type="RefSeq" id="WP_228855269.1">
    <property type="nucleotide sequence ID" value="NZ_AP024086.1"/>
</dbReference>
<dbReference type="InterPro" id="IPR004154">
    <property type="entry name" value="Anticodon-bd"/>
</dbReference>
<dbReference type="InterPro" id="IPR006195">
    <property type="entry name" value="aa-tRNA-synth_II"/>
</dbReference>
<keyword evidence="3" id="KW-0648">Protein biosynthesis</keyword>
<dbReference type="HAMAP" id="MF_00127">
    <property type="entry name" value="His_tRNA_synth"/>
    <property type="match status" value="1"/>
</dbReference>
<sequence length="418" mass="47037">MKIKALKGFKDILPGEVEVWQKVETTARNIFSRFDFSEIRLPVLEKTELFARSIGEDTDIVEKEMYTFVDKQITMRPEATASLLRAYIEHGLKVKKPVQRLFTIGPMFRHERPQKGRLRQFHQMDVEVLGSESPLVDAELMAMGAMLFKELGISVSLEMNSLGCPLCRPAYRRALLDFIESRKDGLCDDCRRRSSTNPLRVLDCKKTACRELVDQAPSILEALCPDCKTHFSTVQDGLKQLGVQYRLNKFMVRGLDYYCRTTFEFITKDLGAQAAVAAGGRYDGLVEKLGGPKNTPGIGFAMGLERIVLLLLQEKKVTIERNGPDLFVIGLGDKGLELSYGLVHDLRSRKIYVAMDHEGKSLKSQMKQANKAGAVHVLIIGDDEVDRSRGNLKEMESGQQQEVKLEAASLVEVMNLNM</sequence>
<evidence type="ECO:0000256" key="3">
    <source>
        <dbReference type="HAMAP-Rule" id="MF_00127"/>
    </source>
</evidence>
<keyword evidence="3 5" id="KW-0436">Ligase</keyword>
<comment type="subunit">
    <text evidence="1 3">Homodimer.</text>
</comment>
<comment type="similarity">
    <text evidence="3">Belongs to the class-II aminoacyl-tRNA synthetase family.</text>
</comment>
<proteinExistence type="inferred from homology"/>
<dbReference type="PIRSF" id="PIRSF001549">
    <property type="entry name" value="His-tRNA_synth"/>
    <property type="match status" value="1"/>
</dbReference>
<dbReference type="Proteomes" id="UP000826725">
    <property type="component" value="Chromosome"/>
</dbReference>
<name>A0A8D5FX65_9BACT</name>
<dbReference type="InterPro" id="IPR041715">
    <property type="entry name" value="HisRS-like_core"/>
</dbReference>
<dbReference type="GO" id="GO:0004821">
    <property type="term" value="F:histidine-tRNA ligase activity"/>
    <property type="evidence" value="ECO:0007669"/>
    <property type="project" value="UniProtKB-UniRule"/>
</dbReference>
<dbReference type="NCBIfam" id="TIGR00442">
    <property type="entry name" value="hisS"/>
    <property type="match status" value="1"/>
</dbReference>
<dbReference type="Pfam" id="PF03129">
    <property type="entry name" value="HGTP_anticodon"/>
    <property type="match status" value="1"/>
</dbReference>
<keyword evidence="3" id="KW-0030">Aminoacyl-tRNA synthetase</keyword>
<keyword evidence="3" id="KW-0067">ATP-binding</keyword>
<reference evidence="5" key="1">
    <citation type="submission" date="2020-09" db="EMBL/GenBank/DDBJ databases">
        <title>Desulfogranum mesoprofundum gen. nov., sp. nov., a novel mesophilic, sulfate-reducing chemolithoautotroph isolated from a deep-sea hydrothermal vent chimney in the Suiyo Seamount.</title>
        <authorList>
            <person name="Hashimoto Y."/>
            <person name="Nakagawa S."/>
        </authorList>
    </citation>
    <scope>NUCLEOTIDE SEQUENCE</scope>
    <source>
        <strain evidence="5">KT2</strain>
    </source>
</reference>
<feature type="domain" description="Aminoacyl-transfer RNA synthetases class-II family profile" evidence="4">
    <location>
        <begin position="1"/>
        <end position="324"/>
    </location>
</feature>
<dbReference type="EMBL" id="AP024086">
    <property type="protein sequence ID" value="BCL62966.1"/>
    <property type="molecule type" value="Genomic_DNA"/>
</dbReference>
<dbReference type="GO" id="GO:0005524">
    <property type="term" value="F:ATP binding"/>
    <property type="evidence" value="ECO:0007669"/>
    <property type="project" value="UniProtKB-UniRule"/>
</dbReference>
<dbReference type="PANTHER" id="PTHR43707">
    <property type="entry name" value="HISTIDYL-TRNA SYNTHETASE"/>
    <property type="match status" value="1"/>
</dbReference>
<dbReference type="Pfam" id="PF13393">
    <property type="entry name" value="tRNA-synt_His"/>
    <property type="match status" value="1"/>
</dbReference>
<dbReference type="CDD" id="cd00773">
    <property type="entry name" value="HisRS-like_core"/>
    <property type="match status" value="1"/>
</dbReference>
<dbReference type="InterPro" id="IPR015807">
    <property type="entry name" value="His-tRNA-ligase"/>
</dbReference>
<comment type="catalytic activity">
    <reaction evidence="3">
        <text>tRNA(His) + L-histidine + ATP = L-histidyl-tRNA(His) + AMP + diphosphate + H(+)</text>
        <dbReference type="Rhea" id="RHEA:17313"/>
        <dbReference type="Rhea" id="RHEA-COMP:9665"/>
        <dbReference type="Rhea" id="RHEA-COMP:9689"/>
        <dbReference type="ChEBI" id="CHEBI:15378"/>
        <dbReference type="ChEBI" id="CHEBI:30616"/>
        <dbReference type="ChEBI" id="CHEBI:33019"/>
        <dbReference type="ChEBI" id="CHEBI:57595"/>
        <dbReference type="ChEBI" id="CHEBI:78442"/>
        <dbReference type="ChEBI" id="CHEBI:78527"/>
        <dbReference type="ChEBI" id="CHEBI:456215"/>
        <dbReference type="EC" id="6.1.1.21"/>
    </reaction>
</comment>
<evidence type="ECO:0000259" key="4">
    <source>
        <dbReference type="PROSITE" id="PS50862"/>
    </source>
</evidence>
<evidence type="ECO:0000256" key="1">
    <source>
        <dbReference type="ARBA" id="ARBA00011738"/>
    </source>
</evidence>
<organism evidence="5 6">
    <name type="scientific">Desulfomarina profundi</name>
    <dbReference type="NCBI Taxonomy" id="2772557"/>
    <lineage>
        <taxon>Bacteria</taxon>
        <taxon>Pseudomonadati</taxon>
        <taxon>Thermodesulfobacteriota</taxon>
        <taxon>Desulfobulbia</taxon>
        <taxon>Desulfobulbales</taxon>
        <taxon>Desulfobulbaceae</taxon>
        <taxon>Desulfomarina</taxon>
    </lineage>
</organism>
<comment type="subcellular location">
    <subcellularLocation>
        <location evidence="3">Cytoplasm</location>
    </subcellularLocation>
</comment>
<dbReference type="EC" id="6.1.1.21" evidence="3"/>
<evidence type="ECO:0000313" key="6">
    <source>
        <dbReference type="Proteomes" id="UP000826725"/>
    </source>
</evidence>
<gene>
    <name evidence="3 5" type="primary">hisS</name>
    <name evidence="5" type="ORF">DGMP_36590</name>
</gene>
<keyword evidence="2 3" id="KW-0547">Nucleotide-binding</keyword>
<keyword evidence="6" id="KW-1185">Reference proteome</keyword>